<accession>A0A9Q1MLY6</accession>
<reference evidence="9" key="1">
    <citation type="journal article" date="2023" name="Proc. Natl. Acad. Sci. U.S.A.">
        <title>Genomic and structural basis for evolution of tropane alkaloid biosynthesis.</title>
        <authorList>
            <person name="Wanga Y.-J."/>
            <person name="Taina T."/>
            <person name="Yua J.-Y."/>
            <person name="Lia J."/>
            <person name="Xua B."/>
            <person name="Chenc J."/>
            <person name="D'Auriad J.C."/>
            <person name="Huanga J.-P."/>
            <person name="Huanga S.-X."/>
        </authorList>
    </citation>
    <scope>NUCLEOTIDE SEQUENCE [LARGE SCALE GENOMIC DNA]</scope>
    <source>
        <strain evidence="9">cv. KIB-2019</strain>
    </source>
</reference>
<keyword evidence="4 6" id="KW-0560">Oxidoreductase</keyword>
<dbReference type="GO" id="GO:0016706">
    <property type="term" value="F:2-oxoglutarate-dependent dioxygenase activity"/>
    <property type="evidence" value="ECO:0007669"/>
    <property type="project" value="UniProtKB-ARBA"/>
</dbReference>
<dbReference type="Gene3D" id="2.60.120.330">
    <property type="entry name" value="B-lactam Antibiotic, Isopenicillin N Synthase, Chain"/>
    <property type="match status" value="1"/>
</dbReference>
<dbReference type="GO" id="GO:0002238">
    <property type="term" value="P:response to molecule of fungal origin"/>
    <property type="evidence" value="ECO:0007669"/>
    <property type="project" value="UniProtKB-ARBA"/>
</dbReference>
<feature type="domain" description="Fe2OG dioxygenase" evidence="7">
    <location>
        <begin position="200"/>
        <end position="300"/>
    </location>
</feature>
<evidence type="ECO:0000313" key="9">
    <source>
        <dbReference type="Proteomes" id="UP001152561"/>
    </source>
</evidence>
<gene>
    <name evidence="8" type="ORF">K7X08_027346</name>
</gene>
<name>A0A9Q1MLY6_9SOLA</name>
<evidence type="ECO:0000256" key="3">
    <source>
        <dbReference type="ARBA" id="ARBA00022896"/>
    </source>
</evidence>
<sequence>MASTQPTITVKTLSELPNLKYIPSNYVNSVIYPSHSPASDPIDSNSIPIVDFSLLTSTDPHQRSEAINSLDKACQEWGFFMLLNHGIPENLVKEVIDGTERFFNMSEEEKKEFEGKHVLDPIRCGTSFNTSKEKAFFWRDYLKVFVHPIFHSPSKPEGYGDIMTEYCEKSRQVAKGLLGGISEGLGLEECFLDKALDMKLGFQIFIANYYPRCPQPELALGIPPHSDHGLLTLIIQNQVGGLQVQHQGKWIHVNALPNSLLVNTGDHLEIFSNGKYKSNVHRVVVNNTSPRISVAVAHGPSLEAIVSPASPLAVKMGFTKVDWLTVGWNDNAINFYLGMGAYIMGDVKRFRLSGEGLDAFATSDDADKFR</sequence>
<evidence type="ECO:0000259" key="7">
    <source>
        <dbReference type="PROSITE" id="PS51471"/>
    </source>
</evidence>
<evidence type="ECO:0000313" key="8">
    <source>
        <dbReference type="EMBL" id="KAJ8561156.1"/>
    </source>
</evidence>
<evidence type="ECO:0000256" key="5">
    <source>
        <dbReference type="ARBA" id="ARBA00023004"/>
    </source>
</evidence>
<comment type="caution">
    <text evidence="8">The sequence shown here is derived from an EMBL/GenBank/DDBJ whole genome shotgun (WGS) entry which is preliminary data.</text>
</comment>
<dbReference type="SUPFAM" id="SSF51197">
    <property type="entry name" value="Clavaminate synthase-like"/>
    <property type="match status" value="1"/>
</dbReference>
<protein>
    <recommendedName>
        <fullName evidence="7">Fe2OG dioxygenase domain-containing protein</fullName>
    </recommendedName>
</protein>
<dbReference type="OrthoDB" id="288590at2759"/>
<dbReference type="InterPro" id="IPR026992">
    <property type="entry name" value="DIOX_N"/>
</dbReference>
<dbReference type="GO" id="GO:0009805">
    <property type="term" value="P:coumarin biosynthetic process"/>
    <property type="evidence" value="ECO:0007669"/>
    <property type="project" value="UniProtKB-ARBA"/>
</dbReference>
<organism evidence="8 9">
    <name type="scientific">Anisodus acutangulus</name>
    <dbReference type="NCBI Taxonomy" id="402998"/>
    <lineage>
        <taxon>Eukaryota</taxon>
        <taxon>Viridiplantae</taxon>
        <taxon>Streptophyta</taxon>
        <taxon>Embryophyta</taxon>
        <taxon>Tracheophyta</taxon>
        <taxon>Spermatophyta</taxon>
        <taxon>Magnoliopsida</taxon>
        <taxon>eudicotyledons</taxon>
        <taxon>Gunneridae</taxon>
        <taxon>Pentapetalae</taxon>
        <taxon>asterids</taxon>
        <taxon>lamiids</taxon>
        <taxon>Solanales</taxon>
        <taxon>Solanaceae</taxon>
        <taxon>Solanoideae</taxon>
        <taxon>Hyoscyameae</taxon>
        <taxon>Anisodus</taxon>
    </lineage>
</organism>
<dbReference type="InterPro" id="IPR050295">
    <property type="entry name" value="Plant_2OG-oxidoreductases"/>
</dbReference>
<comment type="similarity">
    <text evidence="1 6">Belongs to the iron/ascorbate-dependent oxidoreductase family.</text>
</comment>
<dbReference type="Pfam" id="PF14226">
    <property type="entry name" value="DIOX_N"/>
    <property type="match status" value="1"/>
</dbReference>
<evidence type="ECO:0000256" key="1">
    <source>
        <dbReference type="ARBA" id="ARBA00008056"/>
    </source>
</evidence>
<dbReference type="PANTHER" id="PTHR47991">
    <property type="entry name" value="OXOGLUTARATE/IRON-DEPENDENT DIOXYGENASE"/>
    <property type="match status" value="1"/>
</dbReference>
<dbReference type="Pfam" id="PF03171">
    <property type="entry name" value="2OG-FeII_Oxy"/>
    <property type="match status" value="1"/>
</dbReference>
<dbReference type="InterPro" id="IPR044861">
    <property type="entry name" value="IPNS-like_FE2OG_OXY"/>
</dbReference>
<proteinExistence type="inferred from homology"/>
<keyword evidence="9" id="KW-1185">Reference proteome</keyword>
<keyword evidence="3" id="KW-0847">Vitamin C</keyword>
<dbReference type="GO" id="GO:0046872">
    <property type="term" value="F:metal ion binding"/>
    <property type="evidence" value="ECO:0007669"/>
    <property type="project" value="UniProtKB-KW"/>
</dbReference>
<evidence type="ECO:0000256" key="4">
    <source>
        <dbReference type="ARBA" id="ARBA00023002"/>
    </source>
</evidence>
<evidence type="ECO:0000256" key="2">
    <source>
        <dbReference type="ARBA" id="ARBA00022723"/>
    </source>
</evidence>
<dbReference type="InterPro" id="IPR016181">
    <property type="entry name" value="Acyl_CoA_acyltransferase"/>
</dbReference>
<dbReference type="SUPFAM" id="SSF55729">
    <property type="entry name" value="Acyl-CoA N-acyltransferases (Nat)"/>
    <property type="match status" value="1"/>
</dbReference>
<keyword evidence="5 6" id="KW-0408">Iron</keyword>
<keyword evidence="2 6" id="KW-0479">Metal-binding</keyword>
<dbReference type="GO" id="GO:0031418">
    <property type="term" value="F:L-ascorbic acid binding"/>
    <property type="evidence" value="ECO:0007669"/>
    <property type="project" value="UniProtKB-KW"/>
</dbReference>
<dbReference type="EMBL" id="JAJAGQ010000006">
    <property type="protein sequence ID" value="KAJ8561156.1"/>
    <property type="molecule type" value="Genomic_DNA"/>
</dbReference>
<evidence type="ECO:0000256" key="6">
    <source>
        <dbReference type="RuleBase" id="RU003682"/>
    </source>
</evidence>
<dbReference type="InterPro" id="IPR027443">
    <property type="entry name" value="IPNS-like_sf"/>
</dbReference>
<dbReference type="InterPro" id="IPR005123">
    <property type="entry name" value="Oxoglu/Fe-dep_dioxygenase_dom"/>
</dbReference>
<dbReference type="AlphaFoldDB" id="A0A9Q1MLY6"/>
<dbReference type="PROSITE" id="PS51471">
    <property type="entry name" value="FE2OG_OXY"/>
    <property type="match status" value="1"/>
</dbReference>
<dbReference type="Proteomes" id="UP001152561">
    <property type="component" value="Unassembled WGS sequence"/>
</dbReference>